<gene>
    <name evidence="3" type="ORF">DC345_14375</name>
</gene>
<name>A0A329QSZ0_9BACL</name>
<evidence type="ECO:0000313" key="4">
    <source>
        <dbReference type="Proteomes" id="UP000250642"/>
    </source>
</evidence>
<protein>
    <submittedName>
        <fullName evidence="3">MerR family transcriptional regulator</fullName>
    </submittedName>
</protein>
<dbReference type="CDD" id="cd01106">
    <property type="entry name" value="HTH_TipAL-Mta"/>
    <property type="match status" value="1"/>
</dbReference>
<dbReference type="Pfam" id="PF13411">
    <property type="entry name" value="MerR_1"/>
    <property type="match status" value="1"/>
</dbReference>
<dbReference type="SUPFAM" id="SSF46955">
    <property type="entry name" value="Putative DNA-binding domain"/>
    <property type="match status" value="1"/>
</dbReference>
<dbReference type="InterPro" id="IPR000551">
    <property type="entry name" value="MerR-type_HTH_dom"/>
</dbReference>
<dbReference type="Proteomes" id="UP000250642">
    <property type="component" value="Unassembled WGS sequence"/>
</dbReference>
<dbReference type="EMBL" id="QEVW01000008">
    <property type="protein sequence ID" value="RAW15206.1"/>
    <property type="molecule type" value="Genomic_DNA"/>
</dbReference>
<dbReference type="GO" id="GO:0003700">
    <property type="term" value="F:DNA-binding transcription factor activity"/>
    <property type="evidence" value="ECO:0007669"/>
    <property type="project" value="InterPro"/>
</dbReference>
<dbReference type="InterPro" id="IPR009061">
    <property type="entry name" value="DNA-bd_dom_put_sf"/>
</dbReference>
<dbReference type="Gene3D" id="1.10.1660.10">
    <property type="match status" value="1"/>
</dbReference>
<dbReference type="PANTHER" id="PTHR30204:SF96">
    <property type="entry name" value="CHROMOSOME-ANCHORING PROTEIN RACA"/>
    <property type="match status" value="1"/>
</dbReference>
<proteinExistence type="predicted"/>
<dbReference type="SMART" id="SM00422">
    <property type="entry name" value="HTH_MERR"/>
    <property type="match status" value="1"/>
</dbReference>
<evidence type="ECO:0000259" key="2">
    <source>
        <dbReference type="PROSITE" id="PS50937"/>
    </source>
</evidence>
<dbReference type="RefSeq" id="WP_113053673.1">
    <property type="nucleotide sequence ID" value="NZ_QEVW01000008.1"/>
</dbReference>
<dbReference type="PROSITE" id="PS50937">
    <property type="entry name" value="HTH_MERR_2"/>
    <property type="match status" value="1"/>
</dbReference>
<dbReference type="GO" id="GO:0003677">
    <property type="term" value="F:DNA binding"/>
    <property type="evidence" value="ECO:0007669"/>
    <property type="project" value="UniProtKB-KW"/>
</dbReference>
<reference evidence="3 4" key="1">
    <citation type="submission" date="2018-04" db="EMBL/GenBank/DDBJ databases">
        <title>Paenibacillus taichungensis Genome sequencing and assembly.</title>
        <authorList>
            <person name="Xu J."/>
            <person name="Rensing C."/>
            <person name="Mazhar H.S."/>
        </authorList>
    </citation>
    <scope>NUCLEOTIDE SEQUENCE [LARGE SCALE GENOMIC DNA]</scope>
    <source>
        <strain evidence="3 4">NC1</strain>
    </source>
</reference>
<evidence type="ECO:0000313" key="3">
    <source>
        <dbReference type="EMBL" id="RAW15206.1"/>
    </source>
</evidence>
<dbReference type="AlphaFoldDB" id="A0A329QSZ0"/>
<comment type="caution">
    <text evidence="3">The sequence shown here is derived from an EMBL/GenBank/DDBJ whole genome shotgun (WGS) entry which is preliminary data.</text>
</comment>
<dbReference type="PANTHER" id="PTHR30204">
    <property type="entry name" value="REDOX-CYCLING DRUG-SENSING TRANSCRIPTIONAL ACTIVATOR SOXR"/>
    <property type="match status" value="1"/>
</dbReference>
<feature type="domain" description="HTH merR-type" evidence="2">
    <location>
        <begin position="23"/>
        <end position="92"/>
    </location>
</feature>
<accession>A0A329QSZ0</accession>
<sequence>MHSNVDTELQHHISTDSPNKIETFTIGEVAKMIGSKVRTIRYYDEIGLVKPTNYTEGGHRLYSTEDVWRLELTATLRYLDFGIEEISQLFSGELSIDKALDWQIETLSIQASALTNMISILQQAKQQQGGSLRYLYDLVQAKASNVEKRKKFINENVESSNLFEGVPPDYQAPMLHYFNKHIVNQKKTTAIEIAAWNELQEIINDPQFMKDMKITNFAFFINELQPRYDADTWIKKLDQIYVRLTHALESKKSADSPEVQAIIEESVSLYDNAEQTIYNEDFLISFLEHAEQTHSPLIDRVNRLCAIMSPQLNLLAEGNLIFFQNLQERIIPLQSHSSVQPKG</sequence>
<organism evidence="3 4">
    <name type="scientific">Paenibacillus taichungensis</name>
    <dbReference type="NCBI Taxonomy" id="484184"/>
    <lineage>
        <taxon>Bacteria</taxon>
        <taxon>Bacillati</taxon>
        <taxon>Bacillota</taxon>
        <taxon>Bacilli</taxon>
        <taxon>Bacillales</taxon>
        <taxon>Paenibacillaceae</taxon>
        <taxon>Paenibacillus</taxon>
    </lineage>
</organism>
<keyword evidence="1" id="KW-0238">DNA-binding</keyword>
<dbReference type="InterPro" id="IPR047057">
    <property type="entry name" value="MerR_fam"/>
</dbReference>
<evidence type="ECO:0000256" key="1">
    <source>
        <dbReference type="ARBA" id="ARBA00023125"/>
    </source>
</evidence>